<evidence type="ECO:0000313" key="4">
    <source>
        <dbReference type="Proteomes" id="UP001295423"/>
    </source>
</evidence>
<feature type="compositionally biased region" description="Basic and acidic residues" evidence="2">
    <location>
        <begin position="623"/>
        <end position="635"/>
    </location>
</feature>
<feature type="region of interest" description="Disordered" evidence="2">
    <location>
        <begin position="503"/>
        <end position="665"/>
    </location>
</feature>
<sequence length="921" mass="103395">MARRNSLWNRKDEAKNQPLPTPKTPLDQKVNSKKGTSIDDFISDPSPNWSIKEHRWSFNSNMSNQNGIYLDSEKSTATGASTKELPKKRGKRPKPLLSKADLAELESTEEYSSSEESEVVKSKSKTNKKNKSNNVRGRSESPTDDEDSSGKESKGANDDSSFRWSRLPPSKLNKKGDRKKKTSSSPNALDPISQSMRSMRNAPLSSNGDRKPLKKAKSLENPFSRKPLRRTKSTRSVDVESTDLSPSESSTSEKSVPVGRKPCKRSKSNRKLDSSKRETSLGPSDLRKPQRKTKSSQSVDKNSYNLGESVDTLMHRSDSELSRIRSKLEKIKSSRNKLDESSRSRKEVRSLDRMSIKKSKSSRKMITEDSSDDDEPTEEMKAVTSDVNGNQSESDLALILSSSERRFHKTRPRESDTDEHPDAMQIWSTRLKTKYGSKSTPTAPDMSAKSPERRKQLKHTNSFRRRGLMKGNSVPALSLDASFNSDPRRGLMKENSLASLSLDASFDPRKRTNRPRTRTSINVCGNQGGRDLSSESFGGGRVRKQKPRSVRSVDDSLMHSSESDLSHMISEGRGDSDQADEPKEEVGTSQRSASNRKAIGARRSSADRLKVRKTNSSRNLDQTSDHSQKKADNRIRKAPGKTRSDGSLANIRRGGDVERKAPSRTASADHVGSFYIHPPVRIDFAGEMNESKNVSELLDDISEVLEETEKLKRIMHLETVLHNLQETFQGLDAKLDAVDLDIPMKIQTRTKVLEAENEVLRVRLDQQDEALKKHKKAANVQIVAIEEVSDKSTSELKKEFDEMKATLEEKDKTIQDQASRSKQMEVEMEEMRKEVSEGKEVATLQQRIWELEKEKTAFMTEISRLHQTNFEASQRSLLSSELTGSFQSKTSVSTDQLDDSDNHQGPGLAGWLFGSSRTTRA</sequence>
<reference evidence="3" key="1">
    <citation type="submission" date="2023-08" db="EMBL/GenBank/DDBJ databases">
        <authorList>
            <person name="Audoor S."/>
            <person name="Bilcke G."/>
        </authorList>
    </citation>
    <scope>NUCLEOTIDE SEQUENCE</scope>
</reference>
<feature type="compositionally biased region" description="Basic and acidic residues" evidence="2">
    <location>
        <begin position="313"/>
        <end position="355"/>
    </location>
</feature>
<feature type="compositionally biased region" description="Polar residues" evidence="2">
    <location>
        <begin position="426"/>
        <end position="442"/>
    </location>
</feature>
<evidence type="ECO:0000256" key="2">
    <source>
        <dbReference type="SAM" id="MobiDB-lite"/>
    </source>
</evidence>
<protein>
    <submittedName>
        <fullName evidence="3">Uncharacterized protein</fullName>
    </submittedName>
</protein>
<comment type="caution">
    <text evidence="3">The sequence shown here is derived from an EMBL/GenBank/DDBJ whole genome shotgun (WGS) entry which is preliminary data.</text>
</comment>
<dbReference type="EMBL" id="CAKOGP040001335">
    <property type="protein sequence ID" value="CAJ1945222.1"/>
    <property type="molecule type" value="Genomic_DNA"/>
</dbReference>
<feature type="compositionally biased region" description="Polar residues" evidence="2">
    <location>
        <begin position="57"/>
        <end position="67"/>
    </location>
</feature>
<feature type="coiled-coil region" evidence="1">
    <location>
        <begin position="757"/>
        <end position="841"/>
    </location>
</feature>
<dbReference type="AlphaFoldDB" id="A0AAD2FKE1"/>
<dbReference type="Proteomes" id="UP001295423">
    <property type="component" value="Unassembled WGS sequence"/>
</dbReference>
<accession>A0AAD2FKE1</accession>
<feature type="compositionally biased region" description="Basic and acidic residues" evidence="2">
    <location>
        <begin position="270"/>
        <end position="279"/>
    </location>
</feature>
<gene>
    <name evidence="3" type="ORF">CYCCA115_LOCUS9366</name>
</gene>
<organism evidence="3 4">
    <name type="scientific">Cylindrotheca closterium</name>
    <dbReference type="NCBI Taxonomy" id="2856"/>
    <lineage>
        <taxon>Eukaryota</taxon>
        <taxon>Sar</taxon>
        <taxon>Stramenopiles</taxon>
        <taxon>Ochrophyta</taxon>
        <taxon>Bacillariophyta</taxon>
        <taxon>Bacillariophyceae</taxon>
        <taxon>Bacillariophycidae</taxon>
        <taxon>Bacillariales</taxon>
        <taxon>Bacillariaceae</taxon>
        <taxon>Cylindrotheca</taxon>
    </lineage>
</organism>
<feature type="compositionally biased region" description="Low complexity" evidence="2">
    <location>
        <begin position="242"/>
        <end position="258"/>
    </location>
</feature>
<feature type="compositionally biased region" description="Polar residues" evidence="2">
    <location>
        <begin position="385"/>
        <end position="394"/>
    </location>
</feature>
<name>A0AAD2FKE1_9STRA</name>
<feature type="compositionally biased region" description="Acidic residues" evidence="2">
    <location>
        <begin position="103"/>
        <end position="117"/>
    </location>
</feature>
<feature type="region of interest" description="Disordered" evidence="2">
    <location>
        <begin position="883"/>
        <end position="921"/>
    </location>
</feature>
<keyword evidence="4" id="KW-1185">Reference proteome</keyword>
<feature type="compositionally biased region" description="Basic residues" evidence="2">
    <location>
        <begin position="172"/>
        <end position="182"/>
    </location>
</feature>
<feature type="compositionally biased region" description="Basic residues" evidence="2">
    <location>
        <begin position="455"/>
        <end position="468"/>
    </location>
</feature>
<feature type="compositionally biased region" description="Polar residues" evidence="2">
    <location>
        <begin position="183"/>
        <end position="207"/>
    </location>
</feature>
<proteinExistence type="predicted"/>
<feature type="compositionally biased region" description="Basic residues" evidence="2">
    <location>
        <begin position="122"/>
        <end position="131"/>
    </location>
</feature>
<feature type="compositionally biased region" description="Polar residues" evidence="2">
    <location>
        <begin position="295"/>
        <end position="306"/>
    </location>
</feature>
<feature type="region of interest" description="Disordered" evidence="2">
    <location>
        <begin position="1"/>
        <end position="490"/>
    </location>
</feature>
<evidence type="ECO:0000256" key="1">
    <source>
        <dbReference type="SAM" id="Coils"/>
    </source>
</evidence>
<feature type="compositionally biased region" description="Basic and acidic residues" evidence="2">
    <location>
        <begin position="148"/>
        <end position="161"/>
    </location>
</feature>
<feature type="compositionally biased region" description="Polar residues" evidence="2">
    <location>
        <begin position="883"/>
        <end position="895"/>
    </location>
</feature>
<feature type="compositionally biased region" description="Basic and acidic residues" evidence="2">
    <location>
        <begin position="551"/>
        <end position="586"/>
    </location>
</feature>
<feature type="compositionally biased region" description="Basic and acidic residues" evidence="2">
    <location>
        <begin position="412"/>
        <end position="422"/>
    </location>
</feature>
<evidence type="ECO:0000313" key="3">
    <source>
        <dbReference type="EMBL" id="CAJ1945222.1"/>
    </source>
</evidence>
<keyword evidence="1" id="KW-0175">Coiled coil</keyword>